<evidence type="ECO:0000256" key="7">
    <source>
        <dbReference type="SAM" id="MobiDB-lite"/>
    </source>
</evidence>
<dbReference type="PANTHER" id="PTHR43094:SF1">
    <property type="entry name" value="AMINOTRANSFERASE CLASS-III"/>
    <property type="match status" value="1"/>
</dbReference>
<dbReference type="EMBL" id="BMZS01000008">
    <property type="protein sequence ID" value="GHD55611.1"/>
    <property type="molecule type" value="Genomic_DNA"/>
</dbReference>
<evidence type="ECO:0000256" key="1">
    <source>
        <dbReference type="ARBA" id="ARBA00001933"/>
    </source>
</evidence>
<feature type="compositionally biased region" description="Basic and acidic residues" evidence="7">
    <location>
        <begin position="7"/>
        <end position="22"/>
    </location>
</feature>
<dbReference type="InterPro" id="IPR015422">
    <property type="entry name" value="PyrdxlP-dep_Trfase_small"/>
</dbReference>
<dbReference type="GO" id="GO:0008483">
    <property type="term" value="F:transaminase activity"/>
    <property type="evidence" value="ECO:0007669"/>
    <property type="project" value="UniProtKB-KW"/>
</dbReference>
<accession>A0A918XU33</accession>
<dbReference type="InterPro" id="IPR049704">
    <property type="entry name" value="Aminotrans_3_PPA_site"/>
</dbReference>
<evidence type="ECO:0000259" key="8">
    <source>
        <dbReference type="SMART" id="SM00822"/>
    </source>
</evidence>
<evidence type="ECO:0000313" key="9">
    <source>
        <dbReference type="EMBL" id="GHD55611.1"/>
    </source>
</evidence>
<dbReference type="GO" id="GO:0030170">
    <property type="term" value="F:pyridoxal phosphate binding"/>
    <property type="evidence" value="ECO:0007669"/>
    <property type="project" value="InterPro"/>
</dbReference>
<dbReference type="Gene3D" id="3.90.1150.10">
    <property type="entry name" value="Aspartate Aminotransferase, domain 1"/>
    <property type="match status" value="1"/>
</dbReference>
<dbReference type="AlphaFoldDB" id="A0A918XU33"/>
<dbReference type="Gene3D" id="3.40.50.720">
    <property type="entry name" value="NAD(P)-binding Rossmann-like Domain"/>
    <property type="match status" value="1"/>
</dbReference>
<keyword evidence="6" id="KW-0663">Pyridoxal phosphate</keyword>
<dbReference type="Pfam" id="PF00106">
    <property type="entry name" value="adh_short"/>
    <property type="match status" value="1"/>
</dbReference>
<dbReference type="FunFam" id="3.40.640.10:FF:000014">
    <property type="entry name" value="Adenosylmethionine-8-amino-7-oxononanoate aminotransferase, probable"/>
    <property type="match status" value="1"/>
</dbReference>
<evidence type="ECO:0000256" key="2">
    <source>
        <dbReference type="ARBA" id="ARBA00006484"/>
    </source>
</evidence>
<comment type="cofactor">
    <cofactor evidence="1">
        <name>pyridoxal 5'-phosphate</name>
        <dbReference type="ChEBI" id="CHEBI:597326"/>
    </cofactor>
</comment>
<reference evidence="9" key="2">
    <citation type="submission" date="2020-09" db="EMBL/GenBank/DDBJ databases">
        <authorList>
            <person name="Sun Q."/>
            <person name="Kim S."/>
        </authorList>
    </citation>
    <scope>NUCLEOTIDE SEQUENCE</scope>
    <source>
        <strain evidence="9">KCTC 42651</strain>
    </source>
</reference>
<dbReference type="RefSeq" id="WP_189991946.1">
    <property type="nucleotide sequence ID" value="NZ_BMZS01000008.1"/>
</dbReference>
<dbReference type="SUPFAM" id="SSF53383">
    <property type="entry name" value="PLP-dependent transferases"/>
    <property type="match status" value="1"/>
</dbReference>
<dbReference type="SMART" id="SM00822">
    <property type="entry name" value="PKS_KR"/>
    <property type="match status" value="1"/>
</dbReference>
<dbReference type="CDD" id="cd00610">
    <property type="entry name" value="OAT_like"/>
    <property type="match status" value="1"/>
</dbReference>
<dbReference type="SUPFAM" id="SSF51735">
    <property type="entry name" value="NAD(P)-binding Rossmann-fold domains"/>
    <property type="match status" value="1"/>
</dbReference>
<dbReference type="InterPro" id="IPR002347">
    <property type="entry name" value="SDR_fam"/>
</dbReference>
<feature type="domain" description="Ketoreductase" evidence="8">
    <location>
        <begin position="474"/>
        <end position="676"/>
    </location>
</feature>
<keyword evidence="4" id="KW-0032">Aminotransferase</keyword>
<dbReference type="InterPro" id="IPR036291">
    <property type="entry name" value="NAD(P)-bd_dom_sf"/>
</dbReference>
<dbReference type="PRINTS" id="PR00081">
    <property type="entry name" value="GDHRDH"/>
</dbReference>
<protein>
    <recommendedName>
        <fullName evidence="8">Ketoreductase domain-containing protein</fullName>
    </recommendedName>
</protein>
<comment type="similarity">
    <text evidence="2">Belongs to the short-chain dehydrogenases/reductases (SDR) family.</text>
</comment>
<evidence type="ECO:0000256" key="6">
    <source>
        <dbReference type="ARBA" id="ARBA00022898"/>
    </source>
</evidence>
<name>A0A918XU33_9PROT</name>
<evidence type="ECO:0000313" key="10">
    <source>
        <dbReference type="Proteomes" id="UP000630353"/>
    </source>
</evidence>
<proteinExistence type="inferred from homology"/>
<dbReference type="InterPro" id="IPR020904">
    <property type="entry name" value="Sc_DH/Rdtase_CS"/>
</dbReference>
<sequence length="700" mass="73737">MPEDASDLARQDRDHHLHPFTDPRVLIEEGGPTVIVRGEGCTLWDEDGHAYLDALAGLWCVNVGYGRAELAEVAAGQMQRLAYYNTFFKTTSPPTAALAARLAALMPAGLSRVLFANSGSEALDSIVRLCRHFWGLEGKPDKWVMIGRDEGYHGSTLATVSLGGISGMRAQGRLPLPGFEQARAPYAFRYAPDADPAAFAEQAAGWIEAKILEVGADKVAGVVVEPVQGAGGVIIPPPGYLERVQEICRRHDVLFVLDEVVSGFGRLGAWSAAERFGLTPDFMALAKGLSSGYQPISAVMIGDRVARALIDKGGDLAHGFTYSGHPVAAAVALANLDIIARERLVERVRDDLEAYFAGALARLAEHPLVGEVRSIGLIGAVELVQQRVPRVAFDPVGVVAAVVRDQMQQRGVILRAVRDALVIAPPLVVTHAEIDRIVDTLAEVLELISHELGLVQEDRALAAATAGGRALEGLTCLVTGASRGIGAAVAERYAAEGARVVLAARRQDELDAVAARIRDAGGQAATLAIDFAAPDAVAGLADRIAGKLGRLDVLVANHGILGPLKPTAELDGGEFDRVVAVNLTAAYRLLHELDPLLRASPSGRVLVVSSGAAEGEHPAWSAYAASKAGLEALARAYAAETGDTGIRCNIVDPGEVRTAMRAAAFPGEDPERLADPAAVADVFVRLASPACRFTGARVPA</sequence>
<gene>
    <name evidence="9" type="ORF">GCM10017083_34790</name>
</gene>
<dbReference type="InterPro" id="IPR015424">
    <property type="entry name" value="PyrdxlP-dep_Trfase"/>
</dbReference>
<evidence type="ECO:0000256" key="4">
    <source>
        <dbReference type="ARBA" id="ARBA00022576"/>
    </source>
</evidence>
<dbReference type="CDD" id="cd05233">
    <property type="entry name" value="SDR_c"/>
    <property type="match status" value="1"/>
</dbReference>
<dbReference type="PROSITE" id="PS00061">
    <property type="entry name" value="ADH_SHORT"/>
    <property type="match status" value="1"/>
</dbReference>
<dbReference type="Gene3D" id="3.40.640.10">
    <property type="entry name" value="Type I PLP-dependent aspartate aminotransferase-like (Major domain)"/>
    <property type="match status" value="1"/>
</dbReference>
<dbReference type="FunFam" id="3.40.50.720:FF:000084">
    <property type="entry name" value="Short-chain dehydrogenase reductase"/>
    <property type="match status" value="1"/>
</dbReference>
<keyword evidence="10" id="KW-1185">Reference proteome</keyword>
<evidence type="ECO:0000256" key="5">
    <source>
        <dbReference type="ARBA" id="ARBA00022679"/>
    </source>
</evidence>
<reference evidence="9" key="1">
    <citation type="journal article" date="2014" name="Int. J. Syst. Evol. Microbiol.">
        <title>Complete genome sequence of Corynebacterium casei LMG S-19264T (=DSM 44701T), isolated from a smear-ripened cheese.</title>
        <authorList>
            <consortium name="US DOE Joint Genome Institute (JGI-PGF)"/>
            <person name="Walter F."/>
            <person name="Albersmeier A."/>
            <person name="Kalinowski J."/>
            <person name="Ruckert C."/>
        </authorList>
    </citation>
    <scope>NUCLEOTIDE SEQUENCE</scope>
    <source>
        <strain evidence="9">KCTC 42651</strain>
    </source>
</reference>
<organism evidence="9 10">
    <name type="scientific">Thalassobaculum fulvum</name>
    <dbReference type="NCBI Taxonomy" id="1633335"/>
    <lineage>
        <taxon>Bacteria</taxon>
        <taxon>Pseudomonadati</taxon>
        <taxon>Pseudomonadota</taxon>
        <taxon>Alphaproteobacteria</taxon>
        <taxon>Rhodospirillales</taxon>
        <taxon>Thalassobaculaceae</taxon>
        <taxon>Thalassobaculum</taxon>
    </lineage>
</organism>
<comment type="similarity">
    <text evidence="3">Belongs to the class-III pyridoxal-phosphate-dependent aminotransferase family.</text>
</comment>
<dbReference type="PROSITE" id="PS00600">
    <property type="entry name" value="AA_TRANSFER_CLASS_3"/>
    <property type="match status" value="1"/>
</dbReference>
<dbReference type="InterPro" id="IPR057326">
    <property type="entry name" value="KR_dom"/>
</dbReference>
<comment type="caution">
    <text evidence="9">The sequence shown here is derived from an EMBL/GenBank/DDBJ whole genome shotgun (WGS) entry which is preliminary data.</text>
</comment>
<dbReference type="NCBIfam" id="NF005682">
    <property type="entry name" value="PRK07480.1"/>
    <property type="match status" value="1"/>
</dbReference>
<evidence type="ECO:0000256" key="3">
    <source>
        <dbReference type="ARBA" id="ARBA00008954"/>
    </source>
</evidence>
<dbReference type="InterPro" id="IPR005814">
    <property type="entry name" value="Aminotrans_3"/>
</dbReference>
<dbReference type="PANTHER" id="PTHR43094">
    <property type="entry name" value="AMINOTRANSFERASE"/>
    <property type="match status" value="1"/>
</dbReference>
<feature type="region of interest" description="Disordered" evidence="7">
    <location>
        <begin position="1"/>
        <end position="22"/>
    </location>
</feature>
<dbReference type="Pfam" id="PF00202">
    <property type="entry name" value="Aminotran_3"/>
    <property type="match status" value="1"/>
</dbReference>
<dbReference type="InterPro" id="IPR015421">
    <property type="entry name" value="PyrdxlP-dep_Trfase_major"/>
</dbReference>
<dbReference type="Proteomes" id="UP000630353">
    <property type="component" value="Unassembled WGS sequence"/>
</dbReference>
<keyword evidence="5" id="KW-0808">Transferase</keyword>